<dbReference type="PATRIC" id="fig|1423812.3.peg.204"/>
<dbReference type="AlphaFoldDB" id="A0A0R1QAK7"/>
<keyword evidence="2" id="KW-1185">Reference proteome</keyword>
<gene>
    <name evidence="1" type="ORF">FD20_GL000202</name>
</gene>
<organism evidence="1 2">
    <name type="scientific">Liquorilactobacillus uvarum DSM 19971</name>
    <dbReference type="NCBI Taxonomy" id="1423812"/>
    <lineage>
        <taxon>Bacteria</taxon>
        <taxon>Bacillati</taxon>
        <taxon>Bacillota</taxon>
        <taxon>Bacilli</taxon>
        <taxon>Lactobacillales</taxon>
        <taxon>Lactobacillaceae</taxon>
        <taxon>Liquorilactobacillus</taxon>
    </lineage>
</organism>
<dbReference type="Proteomes" id="UP000051155">
    <property type="component" value="Unassembled WGS sequence"/>
</dbReference>
<comment type="caution">
    <text evidence="1">The sequence shown here is derived from an EMBL/GenBank/DDBJ whole genome shotgun (WGS) entry which is preliminary data.</text>
</comment>
<evidence type="ECO:0000313" key="2">
    <source>
        <dbReference type="Proteomes" id="UP000051155"/>
    </source>
</evidence>
<name>A0A0R1QAK7_9LACO</name>
<sequence>MNLTGGEIMLYGYEPNDDIRDQVRIIMRNFNEIQFAYDTSGSVISIHESKKHVFIIDNACNSCQELLQFYKTGVKNRADLEFLIRKTRYILAKLLQLHDNITQKERDFVNREIDLLKLRFDNKFFG</sequence>
<accession>A0A0R1QAK7</accession>
<evidence type="ECO:0000313" key="1">
    <source>
        <dbReference type="EMBL" id="KRL39154.1"/>
    </source>
</evidence>
<reference evidence="1 2" key="1">
    <citation type="journal article" date="2015" name="Genome Announc.">
        <title>Expanding the biotechnology potential of lactobacilli through comparative genomics of 213 strains and associated genera.</title>
        <authorList>
            <person name="Sun Z."/>
            <person name="Harris H.M."/>
            <person name="McCann A."/>
            <person name="Guo C."/>
            <person name="Argimon S."/>
            <person name="Zhang W."/>
            <person name="Yang X."/>
            <person name="Jeffery I.B."/>
            <person name="Cooney J.C."/>
            <person name="Kagawa T.F."/>
            <person name="Liu W."/>
            <person name="Song Y."/>
            <person name="Salvetti E."/>
            <person name="Wrobel A."/>
            <person name="Rasinkangas P."/>
            <person name="Parkhill J."/>
            <person name="Rea M.C."/>
            <person name="O'Sullivan O."/>
            <person name="Ritari J."/>
            <person name="Douillard F.P."/>
            <person name="Paul Ross R."/>
            <person name="Yang R."/>
            <person name="Briner A.E."/>
            <person name="Felis G.E."/>
            <person name="de Vos W.M."/>
            <person name="Barrangou R."/>
            <person name="Klaenhammer T.R."/>
            <person name="Caufield P.W."/>
            <person name="Cui Y."/>
            <person name="Zhang H."/>
            <person name="O'Toole P.W."/>
        </authorList>
    </citation>
    <scope>NUCLEOTIDE SEQUENCE [LARGE SCALE GENOMIC DNA]</scope>
    <source>
        <strain evidence="1 2">DSM 19971</strain>
    </source>
</reference>
<dbReference type="EMBL" id="AZEG01000001">
    <property type="protein sequence ID" value="KRL39154.1"/>
    <property type="molecule type" value="Genomic_DNA"/>
</dbReference>
<protein>
    <submittedName>
        <fullName evidence="1">Uncharacterized protein</fullName>
    </submittedName>
</protein>
<proteinExistence type="predicted"/>